<evidence type="ECO:0000313" key="11">
    <source>
        <dbReference type="EMBL" id="KAK3384885.1"/>
    </source>
</evidence>
<comment type="similarity">
    <text evidence="1 8">Belongs to the tannase family.</text>
</comment>
<feature type="transmembrane region" description="Helical" evidence="10">
    <location>
        <begin position="44"/>
        <end position="67"/>
    </location>
</feature>
<keyword evidence="10" id="KW-1133">Transmembrane helix</keyword>
<evidence type="ECO:0000256" key="1">
    <source>
        <dbReference type="ARBA" id="ARBA00006249"/>
    </source>
</evidence>
<dbReference type="InterPro" id="IPR011118">
    <property type="entry name" value="Tannase/feruloyl_esterase"/>
</dbReference>
<feature type="region of interest" description="Disordered" evidence="9">
    <location>
        <begin position="1"/>
        <end position="30"/>
    </location>
</feature>
<evidence type="ECO:0000256" key="8">
    <source>
        <dbReference type="RuleBase" id="RU361238"/>
    </source>
</evidence>
<evidence type="ECO:0000256" key="3">
    <source>
        <dbReference type="ARBA" id="ARBA00022723"/>
    </source>
</evidence>
<sequence length="613" mass="65844">MQPSVTGESSKVQEAAKQEETTGGTSQVLALPAKGRSRHIHVKAWVCGIVTILVSITAIALAVWAAASPIGPPKPKPLKCDKASFTPILPSGATLEQVTAVPEGGSFGEGAANIPYPTNPTDLPELCALTVRVVSSPTSFYRFGLFLPAAWQGRFLAVGNGGFAGGINWLDMAPGAHYGMATVSSDLGHNSSVTGLSWALNQPEMRTDWGWRALHGTIVLGKQLSSAYYGKSIAHSYYNGCSTGGRQGLKEIQNFPDSFDGALIGAPAWWTSHLNNDVTRVGIYNLPVSDPKHIPTPLFSVIADEVVRQCDSADGVTDGIVTSPELCTFDFSPLLCGPFSNTSACLTQAQIATAKKVYNDAISTADGSLVYPGLTLSSEDQWYILLGGATDPSPFGVGYERNFLLNDANWDWRKYNDSLIKLAEQTDPGNSTAAKFDIHPYKDRGGKIFMYHGVADGLVPTKGSEYYYNKTIEAFGGKLDDVTDFFRFFLIPGMQHCWSTPVNAPYNIAGAFQAGAMGSGQWSVPGFKDKDHDAVLAMVEWVEHGKPIDQIVASTWRSPLNASSGLSGQRPLCPWPLKATYNGAGEVSAASSWSCPKLSGGGIRLKKPWWSWW</sequence>
<gene>
    <name evidence="11" type="ORF">B0H63DRAFT_172758</name>
</gene>
<keyword evidence="4" id="KW-0732">Signal</keyword>
<keyword evidence="5 8" id="KW-0378">Hydrolase</keyword>
<protein>
    <recommendedName>
        <fullName evidence="8">Carboxylic ester hydrolase</fullName>
        <ecNumber evidence="8">3.1.1.-</ecNumber>
    </recommendedName>
</protein>
<reference evidence="11" key="1">
    <citation type="journal article" date="2023" name="Mol. Phylogenet. Evol.">
        <title>Genome-scale phylogeny and comparative genomics of the fungal order Sordariales.</title>
        <authorList>
            <person name="Hensen N."/>
            <person name="Bonometti L."/>
            <person name="Westerberg I."/>
            <person name="Brannstrom I.O."/>
            <person name="Guillou S."/>
            <person name="Cros-Aarteil S."/>
            <person name="Calhoun S."/>
            <person name="Haridas S."/>
            <person name="Kuo A."/>
            <person name="Mondo S."/>
            <person name="Pangilinan J."/>
            <person name="Riley R."/>
            <person name="LaButti K."/>
            <person name="Andreopoulos B."/>
            <person name="Lipzen A."/>
            <person name="Chen C."/>
            <person name="Yan M."/>
            <person name="Daum C."/>
            <person name="Ng V."/>
            <person name="Clum A."/>
            <person name="Steindorff A."/>
            <person name="Ohm R.A."/>
            <person name="Martin F."/>
            <person name="Silar P."/>
            <person name="Natvig D.O."/>
            <person name="Lalanne C."/>
            <person name="Gautier V."/>
            <person name="Ament-Velasquez S.L."/>
            <person name="Kruys A."/>
            <person name="Hutchinson M.I."/>
            <person name="Powell A.J."/>
            <person name="Barry K."/>
            <person name="Miller A.N."/>
            <person name="Grigoriev I.V."/>
            <person name="Debuchy R."/>
            <person name="Gladieux P."/>
            <person name="Hiltunen Thoren M."/>
            <person name="Johannesson H."/>
        </authorList>
    </citation>
    <scope>NUCLEOTIDE SEQUENCE</scope>
    <source>
        <strain evidence="11">CBS 232.78</strain>
    </source>
</reference>
<evidence type="ECO:0000256" key="4">
    <source>
        <dbReference type="ARBA" id="ARBA00022729"/>
    </source>
</evidence>
<feature type="compositionally biased region" description="Polar residues" evidence="9">
    <location>
        <begin position="1"/>
        <end position="12"/>
    </location>
</feature>
<dbReference type="Proteomes" id="UP001285441">
    <property type="component" value="Unassembled WGS sequence"/>
</dbReference>
<evidence type="ECO:0000256" key="6">
    <source>
        <dbReference type="ARBA" id="ARBA00022837"/>
    </source>
</evidence>
<evidence type="ECO:0000256" key="7">
    <source>
        <dbReference type="ARBA" id="ARBA00023157"/>
    </source>
</evidence>
<keyword evidence="3" id="KW-0479">Metal-binding</keyword>
<keyword evidence="2" id="KW-0719">Serine esterase</keyword>
<name>A0AAE0NP26_9PEZI</name>
<keyword evidence="6" id="KW-0106">Calcium</keyword>
<keyword evidence="12" id="KW-1185">Reference proteome</keyword>
<organism evidence="11 12">
    <name type="scientific">Podospora didyma</name>
    <dbReference type="NCBI Taxonomy" id="330526"/>
    <lineage>
        <taxon>Eukaryota</taxon>
        <taxon>Fungi</taxon>
        <taxon>Dikarya</taxon>
        <taxon>Ascomycota</taxon>
        <taxon>Pezizomycotina</taxon>
        <taxon>Sordariomycetes</taxon>
        <taxon>Sordariomycetidae</taxon>
        <taxon>Sordariales</taxon>
        <taxon>Podosporaceae</taxon>
        <taxon>Podospora</taxon>
    </lineage>
</organism>
<dbReference type="EMBL" id="JAULSW010000004">
    <property type="protein sequence ID" value="KAK3384885.1"/>
    <property type="molecule type" value="Genomic_DNA"/>
</dbReference>
<proteinExistence type="inferred from homology"/>
<dbReference type="PANTHER" id="PTHR33938:SF2">
    <property type="entry name" value="CARBOXYLIC ESTER HYDROLASE"/>
    <property type="match status" value="1"/>
</dbReference>
<keyword evidence="10" id="KW-0812">Transmembrane</keyword>
<dbReference type="InterPro" id="IPR029058">
    <property type="entry name" value="AB_hydrolase_fold"/>
</dbReference>
<reference evidence="11" key="2">
    <citation type="submission" date="2023-06" db="EMBL/GenBank/DDBJ databases">
        <authorList>
            <consortium name="Lawrence Berkeley National Laboratory"/>
            <person name="Haridas S."/>
            <person name="Hensen N."/>
            <person name="Bonometti L."/>
            <person name="Westerberg I."/>
            <person name="Brannstrom I.O."/>
            <person name="Guillou S."/>
            <person name="Cros-Aarteil S."/>
            <person name="Calhoun S."/>
            <person name="Kuo A."/>
            <person name="Mondo S."/>
            <person name="Pangilinan J."/>
            <person name="Riley R."/>
            <person name="LaButti K."/>
            <person name="Andreopoulos B."/>
            <person name="Lipzen A."/>
            <person name="Chen C."/>
            <person name="Yanf M."/>
            <person name="Daum C."/>
            <person name="Ng V."/>
            <person name="Clum A."/>
            <person name="Steindorff A."/>
            <person name="Ohm R."/>
            <person name="Martin F."/>
            <person name="Silar P."/>
            <person name="Natvig D."/>
            <person name="Lalanne C."/>
            <person name="Gautier V."/>
            <person name="Ament-velasquez S.L."/>
            <person name="Kruys A."/>
            <person name="Hutchinson M.I."/>
            <person name="Powell A.J."/>
            <person name="Barry K."/>
            <person name="Miller A.N."/>
            <person name="Grigoriev I.V."/>
            <person name="Debuchy R."/>
            <person name="Gladieux P."/>
            <person name="Thoren M.H."/>
            <person name="Johannesson H."/>
        </authorList>
    </citation>
    <scope>NUCLEOTIDE SEQUENCE</scope>
    <source>
        <strain evidence="11">CBS 232.78</strain>
    </source>
</reference>
<dbReference type="PANTHER" id="PTHR33938">
    <property type="entry name" value="FERULOYL ESTERASE B-RELATED"/>
    <property type="match status" value="1"/>
</dbReference>
<evidence type="ECO:0000256" key="9">
    <source>
        <dbReference type="SAM" id="MobiDB-lite"/>
    </source>
</evidence>
<keyword evidence="10" id="KW-0472">Membrane</keyword>
<keyword evidence="7" id="KW-1015">Disulfide bond</keyword>
<dbReference type="SUPFAM" id="SSF53474">
    <property type="entry name" value="alpha/beta-Hydrolases"/>
    <property type="match status" value="1"/>
</dbReference>
<dbReference type="AlphaFoldDB" id="A0AAE0NP26"/>
<evidence type="ECO:0000313" key="12">
    <source>
        <dbReference type="Proteomes" id="UP001285441"/>
    </source>
</evidence>
<comment type="caution">
    <text evidence="11">The sequence shown here is derived from an EMBL/GenBank/DDBJ whole genome shotgun (WGS) entry which is preliminary data.</text>
</comment>
<dbReference type="EC" id="3.1.1.-" evidence="8"/>
<evidence type="ECO:0000256" key="5">
    <source>
        <dbReference type="ARBA" id="ARBA00022801"/>
    </source>
</evidence>
<accession>A0AAE0NP26</accession>
<evidence type="ECO:0000256" key="10">
    <source>
        <dbReference type="SAM" id="Phobius"/>
    </source>
</evidence>
<evidence type="ECO:0000256" key="2">
    <source>
        <dbReference type="ARBA" id="ARBA00022487"/>
    </source>
</evidence>
<dbReference type="GO" id="GO:0030600">
    <property type="term" value="F:feruloyl esterase activity"/>
    <property type="evidence" value="ECO:0007669"/>
    <property type="project" value="UniProtKB-ARBA"/>
</dbReference>
<dbReference type="Pfam" id="PF07519">
    <property type="entry name" value="Tannase"/>
    <property type="match status" value="2"/>
</dbReference>
<dbReference type="GO" id="GO:0046872">
    <property type="term" value="F:metal ion binding"/>
    <property type="evidence" value="ECO:0007669"/>
    <property type="project" value="UniProtKB-KW"/>
</dbReference>